<dbReference type="InterPro" id="IPR002912">
    <property type="entry name" value="ACT_dom"/>
</dbReference>
<dbReference type="Gene3D" id="3.40.190.10">
    <property type="entry name" value="Periplasmic binding protein-like II"/>
    <property type="match status" value="2"/>
</dbReference>
<evidence type="ECO:0000256" key="2">
    <source>
        <dbReference type="ARBA" id="ARBA00013147"/>
    </source>
</evidence>
<name>A0A977PKE7_9CREN</name>
<dbReference type="InterPro" id="IPR001086">
    <property type="entry name" value="Preph_deHydtase"/>
</dbReference>
<keyword evidence="4" id="KW-0057">Aromatic amino acid biosynthesis</keyword>
<evidence type="ECO:0000256" key="3">
    <source>
        <dbReference type="ARBA" id="ARBA00022605"/>
    </source>
</evidence>
<dbReference type="Proteomes" id="UP001063698">
    <property type="component" value="Chromosome"/>
</dbReference>
<dbReference type="SUPFAM" id="SSF53850">
    <property type="entry name" value="Periplasmic binding protein-like II"/>
    <property type="match status" value="1"/>
</dbReference>
<proteinExistence type="predicted"/>
<dbReference type="Pfam" id="PF00800">
    <property type="entry name" value="PDT"/>
    <property type="match status" value="1"/>
</dbReference>
<evidence type="ECO:0000256" key="7">
    <source>
        <dbReference type="SAM" id="Coils"/>
    </source>
</evidence>
<feature type="domain" description="Prephenate dehydratase" evidence="8">
    <location>
        <begin position="48"/>
        <end position="223"/>
    </location>
</feature>
<dbReference type="InterPro" id="IPR045865">
    <property type="entry name" value="ACT-like_dom_sf"/>
</dbReference>
<dbReference type="EMBL" id="CP006868">
    <property type="protein sequence ID" value="UXD21903.1"/>
    <property type="molecule type" value="Genomic_DNA"/>
</dbReference>
<dbReference type="EC" id="4.2.1.51" evidence="2"/>
<evidence type="ECO:0000256" key="4">
    <source>
        <dbReference type="ARBA" id="ARBA00023141"/>
    </source>
</evidence>
<dbReference type="CDD" id="cd04905">
    <property type="entry name" value="ACT_CM-PDT"/>
    <property type="match status" value="1"/>
</dbReference>
<evidence type="ECO:0000256" key="1">
    <source>
        <dbReference type="ARBA" id="ARBA00004741"/>
    </source>
</evidence>
<gene>
    <name evidence="10" type="ORF">IPA_09395</name>
</gene>
<organism evidence="10 11">
    <name type="scientific">Ignicoccus pacificus DSM 13166</name>
    <dbReference type="NCBI Taxonomy" id="940294"/>
    <lineage>
        <taxon>Archaea</taxon>
        <taxon>Thermoproteota</taxon>
        <taxon>Thermoprotei</taxon>
        <taxon>Desulfurococcales</taxon>
        <taxon>Desulfurococcaceae</taxon>
        <taxon>Ignicoccus</taxon>
    </lineage>
</organism>
<evidence type="ECO:0000313" key="11">
    <source>
        <dbReference type="Proteomes" id="UP001063698"/>
    </source>
</evidence>
<dbReference type="SUPFAM" id="SSF55021">
    <property type="entry name" value="ACT-like"/>
    <property type="match status" value="1"/>
</dbReference>
<evidence type="ECO:0000259" key="9">
    <source>
        <dbReference type="PROSITE" id="PS51671"/>
    </source>
</evidence>
<keyword evidence="5" id="KW-0584">Phenylalanine biosynthesis</keyword>
<comment type="pathway">
    <text evidence="1">Amino-acid biosynthesis; L-phenylalanine biosynthesis; phenylpyruvate from prephenate: step 1/1.</text>
</comment>
<dbReference type="GO" id="GO:0004664">
    <property type="term" value="F:prephenate dehydratase activity"/>
    <property type="evidence" value="ECO:0007669"/>
    <property type="project" value="UniProtKB-EC"/>
</dbReference>
<dbReference type="Gene3D" id="3.30.70.260">
    <property type="match status" value="1"/>
</dbReference>
<dbReference type="PANTHER" id="PTHR21022">
    <property type="entry name" value="PREPHENATE DEHYDRATASE P PROTEIN"/>
    <property type="match status" value="1"/>
</dbReference>
<protein>
    <recommendedName>
        <fullName evidence="2">prephenate dehydratase</fullName>
        <ecNumber evidence="2">4.2.1.51</ecNumber>
    </recommendedName>
</protein>
<dbReference type="AlphaFoldDB" id="A0A977PKE7"/>
<keyword evidence="7" id="KW-0175">Coiled coil</keyword>
<feature type="coiled-coil region" evidence="7">
    <location>
        <begin position="277"/>
        <end position="304"/>
    </location>
</feature>
<keyword evidence="11" id="KW-1185">Reference proteome</keyword>
<sequence>MDERVERLLKLAIEISRNPPEEGITGSVPRELEPLVKWLNSLAHRKRKVAYLGPPGSYTHEASTYLFPEERNTLVPKRTISEVFDSVAKGESDFGVVPIANKLEGPVNETIDNLLFHEVHVVKSIEIPIRIVLGSGTVNRIEEIKKVYGHPMIFGQATKLLSRLRVPTIATTSTSEAAKIASEEDGAAALCSPMAARLYNLKVLLDSVEDYPSNSTRFFVIGKELLKDGSYTALLTSVPHKPGGLYHFLEPFASKNVNLTMIYSRPMKGYPWNFVFYIEMEGSIEELREVLEEAKRRSMFLKVLGSYNMLEVRR</sequence>
<evidence type="ECO:0000313" key="10">
    <source>
        <dbReference type="EMBL" id="UXD21903.1"/>
    </source>
</evidence>
<dbReference type="GO" id="GO:0005737">
    <property type="term" value="C:cytoplasm"/>
    <property type="evidence" value="ECO:0007669"/>
    <property type="project" value="TreeGrafter"/>
</dbReference>
<dbReference type="PROSITE" id="PS51171">
    <property type="entry name" value="PREPHENATE_DEHYDR_3"/>
    <property type="match status" value="1"/>
</dbReference>
<keyword evidence="3" id="KW-0028">Amino-acid biosynthesis</keyword>
<dbReference type="KEGG" id="ipc:IPA_09395"/>
<accession>A0A977PKE7</accession>
<keyword evidence="6" id="KW-0456">Lyase</keyword>
<evidence type="ECO:0000259" key="8">
    <source>
        <dbReference type="PROSITE" id="PS51171"/>
    </source>
</evidence>
<dbReference type="PANTHER" id="PTHR21022:SF19">
    <property type="entry name" value="PREPHENATE DEHYDRATASE-RELATED"/>
    <property type="match status" value="1"/>
</dbReference>
<dbReference type="GO" id="GO:0009094">
    <property type="term" value="P:L-phenylalanine biosynthetic process"/>
    <property type="evidence" value="ECO:0007669"/>
    <property type="project" value="UniProtKB-KW"/>
</dbReference>
<dbReference type="CDD" id="cd13630">
    <property type="entry name" value="PBP2_PDT_1"/>
    <property type="match status" value="1"/>
</dbReference>
<dbReference type="PROSITE" id="PS51671">
    <property type="entry name" value="ACT"/>
    <property type="match status" value="1"/>
</dbReference>
<dbReference type="PIRSF" id="PIRSF001500">
    <property type="entry name" value="Chor_mut_pdt_Ppr"/>
    <property type="match status" value="1"/>
</dbReference>
<evidence type="ECO:0000256" key="6">
    <source>
        <dbReference type="ARBA" id="ARBA00023239"/>
    </source>
</evidence>
<reference evidence="10" key="1">
    <citation type="submission" date="2013-11" db="EMBL/GenBank/DDBJ databases">
        <title>Comparative genomics of Ignicoccus.</title>
        <authorList>
            <person name="Podar M."/>
        </authorList>
    </citation>
    <scope>NUCLEOTIDE SEQUENCE</scope>
    <source>
        <strain evidence="10">DSM 13166</strain>
    </source>
</reference>
<evidence type="ECO:0000256" key="5">
    <source>
        <dbReference type="ARBA" id="ARBA00023222"/>
    </source>
</evidence>
<feature type="domain" description="ACT" evidence="9">
    <location>
        <begin position="233"/>
        <end position="308"/>
    </location>
</feature>
<dbReference type="InterPro" id="IPR008242">
    <property type="entry name" value="Chor_mutase/pphenate_deHydtase"/>
</dbReference>